<organism evidence="4 5">
    <name type="scientific">Paramecium pentaurelia</name>
    <dbReference type="NCBI Taxonomy" id="43138"/>
    <lineage>
        <taxon>Eukaryota</taxon>
        <taxon>Sar</taxon>
        <taxon>Alveolata</taxon>
        <taxon>Ciliophora</taxon>
        <taxon>Intramacronucleata</taxon>
        <taxon>Oligohymenophorea</taxon>
        <taxon>Peniculida</taxon>
        <taxon>Parameciidae</taxon>
        <taxon>Paramecium</taxon>
    </lineage>
</organism>
<dbReference type="PANTHER" id="PTHR38934">
    <property type="entry name" value="HYPHALLY REGULATED CELL WALL PROTEIN 1"/>
    <property type="match status" value="1"/>
</dbReference>
<evidence type="ECO:0000256" key="2">
    <source>
        <dbReference type="ARBA" id="ARBA00022737"/>
    </source>
</evidence>
<accession>A0A8S1TWD7</accession>
<dbReference type="InterPro" id="IPR011936">
    <property type="entry name" value="Myxo_disulph_rpt"/>
</dbReference>
<dbReference type="EMBL" id="CAJJDO010000029">
    <property type="protein sequence ID" value="CAD8156488.1"/>
    <property type="molecule type" value="Genomic_DNA"/>
</dbReference>
<gene>
    <name evidence="4" type="ORF">PPENT_87.1.T0290018</name>
</gene>
<proteinExistence type="predicted"/>
<evidence type="ECO:0000313" key="4">
    <source>
        <dbReference type="EMBL" id="CAD8156488.1"/>
    </source>
</evidence>
<evidence type="ECO:0000256" key="1">
    <source>
        <dbReference type="ARBA" id="ARBA00022729"/>
    </source>
</evidence>
<keyword evidence="2" id="KW-0677">Repeat</keyword>
<dbReference type="NCBIfam" id="TIGR02232">
    <property type="entry name" value="myxo_disulf_rpt"/>
    <property type="match status" value="1"/>
</dbReference>
<evidence type="ECO:0000313" key="5">
    <source>
        <dbReference type="Proteomes" id="UP000689195"/>
    </source>
</evidence>
<dbReference type="OrthoDB" id="28293at2759"/>
<keyword evidence="5" id="KW-1185">Reference proteome</keyword>
<comment type="caution">
    <text evidence="4">The sequence shown here is derived from an EMBL/GenBank/DDBJ whole genome shotgun (WGS) entry which is preliminary data.</text>
</comment>
<protein>
    <submittedName>
        <fullName evidence="4">Uncharacterized protein</fullName>
    </submittedName>
</protein>
<reference evidence="4" key="1">
    <citation type="submission" date="2021-01" db="EMBL/GenBank/DDBJ databases">
        <authorList>
            <consortium name="Genoscope - CEA"/>
            <person name="William W."/>
        </authorList>
    </citation>
    <scope>NUCLEOTIDE SEQUENCE</scope>
</reference>
<name>A0A8S1TWD7_9CILI</name>
<evidence type="ECO:0000256" key="3">
    <source>
        <dbReference type="ARBA" id="ARBA00023157"/>
    </source>
</evidence>
<dbReference type="PANTHER" id="PTHR38934:SF6">
    <property type="entry name" value="CHROMOSOME UNDETERMINED SCAFFOLD_176, WHOLE GENOME SHOTGUN SEQUENCE"/>
    <property type="match status" value="1"/>
</dbReference>
<dbReference type="Pfam" id="PF13948">
    <property type="entry name" value="DUF4215"/>
    <property type="match status" value="1"/>
</dbReference>
<sequence>MMELQYNFMKNAMTQQIKTVIDDSFLIYHNEGWVINLDKKCNQIIGDSYVVGTEQCDDNNSVLYDGCYLSQYQCQKSCIQCKFGQCKKCENGYQNLDGKCFEITYDGLTTENEQ</sequence>
<keyword evidence="1" id="KW-0732">Signal</keyword>
<keyword evidence="3" id="KW-1015">Disulfide bond</keyword>
<dbReference type="AlphaFoldDB" id="A0A8S1TWD7"/>
<dbReference type="Proteomes" id="UP000689195">
    <property type="component" value="Unassembled WGS sequence"/>
</dbReference>